<evidence type="ECO:0000313" key="8">
    <source>
        <dbReference type="Proteomes" id="UP001166286"/>
    </source>
</evidence>
<evidence type="ECO:0000256" key="5">
    <source>
        <dbReference type="SAM" id="MobiDB-lite"/>
    </source>
</evidence>
<gene>
    <name evidence="7" type="ORF">JMJ35_002649</name>
</gene>
<keyword evidence="8" id="KW-1185">Reference proteome</keyword>
<dbReference type="AlphaFoldDB" id="A0AA39R7L1"/>
<evidence type="ECO:0000259" key="6">
    <source>
        <dbReference type="Pfam" id="PF00732"/>
    </source>
</evidence>
<dbReference type="EMBL" id="JAFEKC020000004">
    <property type="protein sequence ID" value="KAK0515270.1"/>
    <property type="molecule type" value="Genomic_DNA"/>
</dbReference>
<keyword evidence="4" id="KW-0560">Oxidoreductase</keyword>
<dbReference type="PANTHER" id="PTHR47470:SF1">
    <property type="entry name" value="FAD-DEPENDENT OXIDOREDUCTASE 2 FAD BINDING DOMAIN-CONTAINING PROTEIN"/>
    <property type="match status" value="1"/>
</dbReference>
<feature type="compositionally biased region" description="Basic and acidic residues" evidence="5">
    <location>
        <begin position="42"/>
        <end position="56"/>
    </location>
</feature>
<dbReference type="Gene3D" id="3.40.50.1820">
    <property type="entry name" value="alpha/beta hydrolase"/>
    <property type="match status" value="1"/>
</dbReference>
<dbReference type="InterPro" id="IPR029058">
    <property type="entry name" value="AB_hydrolase_fold"/>
</dbReference>
<organism evidence="7 8">
    <name type="scientific">Cladonia borealis</name>
    <dbReference type="NCBI Taxonomy" id="184061"/>
    <lineage>
        <taxon>Eukaryota</taxon>
        <taxon>Fungi</taxon>
        <taxon>Dikarya</taxon>
        <taxon>Ascomycota</taxon>
        <taxon>Pezizomycotina</taxon>
        <taxon>Lecanoromycetes</taxon>
        <taxon>OSLEUM clade</taxon>
        <taxon>Lecanoromycetidae</taxon>
        <taxon>Lecanorales</taxon>
        <taxon>Lecanorineae</taxon>
        <taxon>Cladoniaceae</taxon>
        <taxon>Cladonia</taxon>
    </lineage>
</organism>
<feature type="domain" description="Glucose-methanol-choline oxidoreductase N-terminal" evidence="6">
    <location>
        <begin position="155"/>
        <end position="386"/>
    </location>
</feature>
<evidence type="ECO:0000256" key="4">
    <source>
        <dbReference type="ARBA" id="ARBA00023002"/>
    </source>
</evidence>
<comment type="cofactor">
    <cofactor evidence="1">
        <name>FAD</name>
        <dbReference type="ChEBI" id="CHEBI:57692"/>
    </cofactor>
</comment>
<dbReference type="PANTHER" id="PTHR47470">
    <property type="entry name" value="CHOLESTEROL OXIDASE"/>
    <property type="match status" value="1"/>
</dbReference>
<evidence type="ECO:0000256" key="1">
    <source>
        <dbReference type="ARBA" id="ARBA00001974"/>
    </source>
</evidence>
<evidence type="ECO:0000313" key="7">
    <source>
        <dbReference type="EMBL" id="KAK0515270.1"/>
    </source>
</evidence>
<comment type="caution">
    <text evidence="7">The sequence shown here is derived from an EMBL/GenBank/DDBJ whole genome shotgun (WGS) entry which is preliminary data.</text>
</comment>
<dbReference type="GO" id="GO:0050660">
    <property type="term" value="F:flavin adenine dinucleotide binding"/>
    <property type="evidence" value="ECO:0007669"/>
    <property type="project" value="InterPro"/>
</dbReference>
<dbReference type="SUPFAM" id="SSF53474">
    <property type="entry name" value="alpha/beta-Hydrolases"/>
    <property type="match status" value="1"/>
</dbReference>
<dbReference type="InterPro" id="IPR036188">
    <property type="entry name" value="FAD/NAD-bd_sf"/>
</dbReference>
<evidence type="ECO:0000256" key="3">
    <source>
        <dbReference type="ARBA" id="ARBA00022827"/>
    </source>
</evidence>
<protein>
    <recommendedName>
        <fullName evidence="6">Glucose-methanol-choline oxidoreductase N-terminal domain-containing protein</fullName>
    </recommendedName>
</protein>
<name>A0AA39R7L1_9LECA</name>
<dbReference type="Proteomes" id="UP001166286">
    <property type="component" value="Unassembled WGS sequence"/>
</dbReference>
<reference evidence="7" key="1">
    <citation type="submission" date="2023-03" db="EMBL/GenBank/DDBJ databases">
        <title>Complete genome of Cladonia borealis.</title>
        <authorList>
            <person name="Park H."/>
        </authorList>
    </citation>
    <scope>NUCLEOTIDE SEQUENCE</scope>
    <source>
        <strain evidence="7">ANT050790</strain>
    </source>
</reference>
<dbReference type="Gene3D" id="3.50.50.60">
    <property type="entry name" value="FAD/NAD(P)-binding domain"/>
    <property type="match status" value="3"/>
</dbReference>
<dbReference type="SUPFAM" id="SSF51905">
    <property type="entry name" value="FAD/NAD(P)-binding domain"/>
    <property type="match status" value="1"/>
</dbReference>
<sequence length="1272" mass="138961">MTSIVNGDQLPAEGTETWDSRPHSKFQATNPSASSPSTATTHRVDTPKSSVKDGNRPKTKKQPVGTKANIEVSENGEAGKIFPRLSIPVELMKHQYDVVVIGSGYGGGVAASRMARGGQSVCLLELGKEKWPGEYPSTLENAAPEIHVTGHLTSKGPAKWINTGDQTGLYRLVLGEGQNAFMANGLGGTSLLNANVFMRADEKTVACRLWPKEIRHEGLDKYYDRAESVLQPSPYPEDFPPLLKLKTLEEQAKKLGWGDKFRRVNQTTRFVDGPNSTGVEMNASTLTGMDCTGINDGSKSTTLVTYLSDAWNWGTEIFCECEVRHIKPHPKGEGYIVYFAWHGSKRATFKNNFYSDLMWVHAKKFVFLGAGSLGTTEILLRSKEVGLKMSERVGTTMSGNGDILAFGYNTDLEVNAIGREVPLPDLPIGPTINGVIDCRDQENFLDGFVIEEGAVPGGVASLFQSMLQSTPGKIDSQNFGLQERLRHLVSRSKSRLLGPYVQDGSVERTQIYLIMSHDDNQAILSLKDDKPHLQFLGVGRSDHVQHLNHVLAEATSKIGGTYINSPFYALLGQDEITVHAIGGANMSSDGSGTLGATNHKGQLLKGFEKDCHKGIVMVDGSVVPLALGANPFATITALAERSVEEVAKEGGIKIDYETKNGILNLFGRPAHPHPSASEDESLQYARNIIKNAEEGTRNGIEFTEVMEGNLYTGDDIDDFEIATRAAIDSGDTARFYLSAHAWDTDSLLSRTDHPALLTGSMTCRALSRDPFMVLRGNLQLFNQDFRSPDTTDLTYDFDMVSTTGEVIHFNGYKTVNESVAFSPWAVWKEASTIYVTLTDSSGARIARGTLHISPSAFEAEARTITSTNPSLFGRIKSSSQFLSFLAMHVLKSFIGPLNPLQWPSPSYSGYIADKVPPAKTMQVTASDGVETTLRMWNPATSKGPQQAKARILMIPSVATDHQIFALPTIRRNAVEYFTAAGHEVFVITHRIGKTILAEKGYTTFDARLDIKAALEEIRNLQDSPEEIYIIAHGEGSMALAMALLDGTIPASWIKGITASNVFMHPKFTTTASSIFSFPRFYKAIAGSWFSCTSTPADPLTQRTIDQALRFYPVGGVKEMCNSVVCHRASLVFGRLYTHAYLNSDTHNTLSRLLGGISVRNYTHIAKMAHSASHSVTDNENISLVTPQNLEKLKEIPILLVSGADNKRWSPESTDISYNTLRDALGEDGFERAVWLGKGDLDCWIGEGNGGVLGRVRGHLDSCGRGEDDDDDA</sequence>
<feature type="compositionally biased region" description="Low complexity" evidence="5">
    <location>
        <begin position="28"/>
        <end position="41"/>
    </location>
</feature>
<proteinExistence type="predicted"/>
<accession>A0AA39R7L1</accession>
<dbReference type="Pfam" id="PF00732">
    <property type="entry name" value="GMC_oxred_N"/>
    <property type="match status" value="1"/>
</dbReference>
<dbReference type="GO" id="GO:0016614">
    <property type="term" value="F:oxidoreductase activity, acting on CH-OH group of donors"/>
    <property type="evidence" value="ECO:0007669"/>
    <property type="project" value="InterPro"/>
</dbReference>
<evidence type="ECO:0000256" key="2">
    <source>
        <dbReference type="ARBA" id="ARBA00022630"/>
    </source>
</evidence>
<dbReference type="InterPro" id="IPR000172">
    <property type="entry name" value="GMC_OxRdtase_N"/>
</dbReference>
<keyword evidence="3" id="KW-0274">FAD</keyword>
<keyword evidence="2" id="KW-0285">Flavoprotein</keyword>
<dbReference type="InterPro" id="IPR052542">
    <property type="entry name" value="Cholesterol_Oxidase"/>
</dbReference>
<feature type="region of interest" description="Disordered" evidence="5">
    <location>
        <begin position="1"/>
        <end position="69"/>
    </location>
</feature>